<dbReference type="InterPro" id="IPR008983">
    <property type="entry name" value="Tumour_necrosis_fac-like_dom"/>
</dbReference>
<comment type="subcellular location">
    <subcellularLocation>
        <location evidence="1">Secreted</location>
    </subcellularLocation>
</comment>
<keyword evidence="2" id="KW-0964">Secreted</keyword>
<proteinExistence type="predicted"/>
<dbReference type="Gene3D" id="2.60.120.40">
    <property type="match status" value="1"/>
</dbReference>
<dbReference type="Proteomes" id="UP000694845">
    <property type="component" value="Unplaced"/>
</dbReference>
<organism evidence="5 6">
    <name type="scientific">Acanthaster planci</name>
    <name type="common">Crown-of-thorns starfish</name>
    <dbReference type="NCBI Taxonomy" id="133434"/>
    <lineage>
        <taxon>Eukaryota</taxon>
        <taxon>Metazoa</taxon>
        <taxon>Echinodermata</taxon>
        <taxon>Eleutherozoa</taxon>
        <taxon>Asterozoa</taxon>
        <taxon>Asteroidea</taxon>
        <taxon>Valvatacea</taxon>
        <taxon>Valvatida</taxon>
        <taxon>Acanthasteridae</taxon>
        <taxon>Acanthaster</taxon>
    </lineage>
</organism>
<sequence length="195" mass="20055">MSCQGPAWTPEILGLPGQYGPAGAKGDAGVKGEKGETGPIGAVRNPSPKGDEGMGHPGKVGPRGPPSLVGAIGKAGVKGAKGKPGETSDGSAHKVAFTVTRPGHSDLSTGHDTRLPFHQAETLLPGTSFELATGIFTCNVPDTYVYTFSVCKAYSSSLLVHLKRNDDRVVSGRRTDSASYEQVSGSAVLVLQRGD</sequence>
<evidence type="ECO:0000313" key="6">
    <source>
        <dbReference type="RefSeq" id="XP_022110950.1"/>
    </source>
</evidence>
<evidence type="ECO:0000313" key="5">
    <source>
        <dbReference type="Proteomes" id="UP000694845"/>
    </source>
</evidence>
<dbReference type="OMA" id="TDSSHWE"/>
<keyword evidence="5" id="KW-1185">Reference proteome</keyword>
<dbReference type="GO" id="GO:0005581">
    <property type="term" value="C:collagen trimer"/>
    <property type="evidence" value="ECO:0007669"/>
    <property type="project" value="UniProtKB-KW"/>
</dbReference>
<name>A0A8B8A1V5_ACAPL</name>
<dbReference type="PROSITE" id="PS50871">
    <property type="entry name" value="C1Q"/>
    <property type="match status" value="1"/>
</dbReference>
<dbReference type="InterPro" id="IPR001073">
    <property type="entry name" value="C1q_dom"/>
</dbReference>
<evidence type="ECO:0000256" key="1">
    <source>
        <dbReference type="ARBA" id="ARBA00004613"/>
    </source>
</evidence>
<dbReference type="AlphaFoldDB" id="A0A8B8A1V5"/>
<dbReference type="GeneID" id="110990329"/>
<dbReference type="Pfam" id="PF00386">
    <property type="entry name" value="C1q"/>
    <property type="match status" value="1"/>
</dbReference>
<dbReference type="PANTHER" id="PTHR15427:SF33">
    <property type="entry name" value="COLLAGEN IV NC1 DOMAIN-CONTAINING PROTEIN"/>
    <property type="match status" value="1"/>
</dbReference>
<dbReference type="SMART" id="SM00110">
    <property type="entry name" value="C1Q"/>
    <property type="match status" value="1"/>
</dbReference>
<accession>A0A8B8A1V5</accession>
<dbReference type="SUPFAM" id="SSF49842">
    <property type="entry name" value="TNF-like"/>
    <property type="match status" value="1"/>
</dbReference>
<dbReference type="OrthoDB" id="8044756at2759"/>
<feature type="domain" description="C1q" evidence="4">
    <location>
        <begin position="90"/>
        <end position="195"/>
    </location>
</feature>
<evidence type="ECO:0000256" key="2">
    <source>
        <dbReference type="ARBA" id="ARBA00022525"/>
    </source>
</evidence>
<dbReference type="RefSeq" id="XP_022110950.1">
    <property type="nucleotide sequence ID" value="XM_022255258.1"/>
</dbReference>
<evidence type="ECO:0000256" key="3">
    <source>
        <dbReference type="SAM" id="MobiDB-lite"/>
    </source>
</evidence>
<protein>
    <submittedName>
        <fullName evidence="6">Complement C1q subcomponent subunit B-like</fullName>
    </submittedName>
</protein>
<dbReference type="InterPro" id="IPR050392">
    <property type="entry name" value="Collagen/C1q_domain"/>
</dbReference>
<dbReference type="PANTHER" id="PTHR15427">
    <property type="entry name" value="EMILIN ELASTIN MICROFIBRIL INTERFACE-LOCATED PROTEIN ELASTIN MICROFIBRIL INTERFACER"/>
    <property type="match status" value="1"/>
</dbReference>
<dbReference type="KEGG" id="aplc:110990329"/>
<feature type="region of interest" description="Disordered" evidence="3">
    <location>
        <begin position="1"/>
        <end position="91"/>
    </location>
</feature>
<gene>
    <name evidence="6" type="primary">LOC110990329</name>
</gene>
<dbReference type="PRINTS" id="PR00007">
    <property type="entry name" value="COMPLEMNTC1Q"/>
</dbReference>
<reference evidence="6" key="1">
    <citation type="submission" date="2025-08" db="UniProtKB">
        <authorList>
            <consortium name="RefSeq"/>
        </authorList>
    </citation>
    <scope>IDENTIFICATION</scope>
</reference>
<evidence type="ECO:0000259" key="4">
    <source>
        <dbReference type="PROSITE" id="PS50871"/>
    </source>
</evidence>